<feature type="non-terminal residue" evidence="1">
    <location>
        <position position="560"/>
    </location>
</feature>
<dbReference type="Proteomes" id="UP000308600">
    <property type="component" value="Unassembled WGS sequence"/>
</dbReference>
<evidence type="ECO:0000313" key="1">
    <source>
        <dbReference type="EMBL" id="TFK58235.1"/>
    </source>
</evidence>
<name>A0ACD2ZYI7_9AGAR</name>
<proteinExistence type="predicted"/>
<organism evidence="1 2">
    <name type="scientific">Pluteus cervinus</name>
    <dbReference type="NCBI Taxonomy" id="181527"/>
    <lineage>
        <taxon>Eukaryota</taxon>
        <taxon>Fungi</taxon>
        <taxon>Dikarya</taxon>
        <taxon>Basidiomycota</taxon>
        <taxon>Agaricomycotina</taxon>
        <taxon>Agaricomycetes</taxon>
        <taxon>Agaricomycetidae</taxon>
        <taxon>Agaricales</taxon>
        <taxon>Pluteineae</taxon>
        <taxon>Pluteaceae</taxon>
        <taxon>Pluteus</taxon>
    </lineage>
</organism>
<gene>
    <name evidence="1" type="ORF">BDN72DRAFT_806477</name>
</gene>
<protein>
    <submittedName>
        <fullName evidence="1">Uncharacterized protein</fullName>
    </submittedName>
</protein>
<keyword evidence="2" id="KW-1185">Reference proteome</keyword>
<reference evidence="1 2" key="1">
    <citation type="journal article" date="2019" name="Nat. Ecol. Evol.">
        <title>Megaphylogeny resolves global patterns of mushroom evolution.</title>
        <authorList>
            <person name="Varga T."/>
            <person name="Krizsan K."/>
            <person name="Foldi C."/>
            <person name="Dima B."/>
            <person name="Sanchez-Garcia M."/>
            <person name="Sanchez-Ramirez S."/>
            <person name="Szollosi G.J."/>
            <person name="Szarkandi J.G."/>
            <person name="Papp V."/>
            <person name="Albert L."/>
            <person name="Andreopoulos W."/>
            <person name="Angelini C."/>
            <person name="Antonin V."/>
            <person name="Barry K.W."/>
            <person name="Bougher N.L."/>
            <person name="Buchanan P."/>
            <person name="Buyck B."/>
            <person name="Bense V."/>
            <person name="Catcheside P."/>
            <person name="Chovatia M."/>
            <person name="Cooper J."/>
            <person name="Damon W."/>
            <person name="Desjardin D."/>
            <person name="Finy P."/>
            <person name="Geml J."/>
            <person name="Haridas S."/>
            <person name="Hughes K."/>
            <person name="Justo A."/>
            <person name="Karasinski D."/>
            <person name="Kautmanova I."/>
            <person name="Kiss B."/>
            <person name="Kocsube S."/>
            <person name="Kotiranta H."/>
            <person name="LaButti K.M."/>
            <person name="Lechner B.E."/>
            <person name="Liimatainen K."/>
            <person name="Lipzen A."/>
            <person name="Lukacs Z."/>
            <person name="Mihaltcheva S."/>
            <person name="Morgado L.N."/>
            <person name="Niskanen T."/>
            <person name="Noordeloos M.E."/>
            <person name="Ohm R.A."/>
            <person name="Ortiz-Santana B."/>
            <person name="Ovrebo C."/>
            <person name="Racz N."/>
            <person name="Riley R."/>
            <person name="Savchenko A."/>
            <person name="Shiryaev A."/>
            <person name="Soop K."/>
            <person name="Spirin V."/>
            <person name="Szebenyi C."/>
            <person name="Tomsovsky M."/>
            <person name="Tulloss R.E."/>
            <person name="Uehling J."/>
            <person name="Grigoriev I.V."/>
            <person name="Vagvolgyi C."/>
            <person name="Papp T."/>
            <person name="Martin F.M."/>
            <person name="Miettinen O."/>
            <person name="Hibbett D.S."/>
            <person name="Nagy L.G."/>
        </authorList>
    </citation>
    <scope>NUCLEOTIDE SEQUENCE [LARGE SCALE GENOMIC DNA]</scope>
    <source>
        <strain evidence="1 2">NL-1719</strain>
    </source>
</reference>
<sequence>MFISEDTALPSLQDTPHGRVYPDAKTIEQLRAKVKQDLGALVDGGDVFKDNAFPHLKTADWEAKVEQFFTKKSSLYDKTLKAWSGIPQDTSLERDLYEPLVEIINRVISWFGIRDRTALNTSRIYVPHEQEGAEMLDSSQLRPDEAERLGDASDARTVLKSAPDIMIVGRGGKCFKDEEYPVKPNYASCATIWEVKLNKNSASFEDHVVQLYIYARQCFYEQKNRNFLHAVLITQTHVQLFHFNRSLLVHSSRFNYHYNPETFVRMVLGMLSPDESHLGFDMSIFWTTEDDAEETPQRVQKMKLMLSEPEAEIKMWQVVPVNGNRWIAKEIRGRATTCWSITQNGVRRLVKKLWRIQGRDEEWNFFKAVKGMKGVAQMYCYQEGGTALTHASLIKGIFTEEQLKFDRIWCCLTFEEYGPTLESFKSVLHLLYAFLDAVNGHWNLWNIGILHRDISLNNVLFGRKYAKAIDPLDPKIKEGYRGVIIDLDLAIWISRTESNRNDVRTGTKVFQSIKVLFGGGWPHDFLDDLESFFLLLAWVLFTYEAPGILKKVTPAIVKTW</sequence>
<accession>A0ACD2ZYI7</accession>
<dbReference type="EMBL" id="ML209523">
    <property type="protein sequence ID" value="TFK58235.1"/>
    <property type="molecule type" value="Genomic_DNA"/>
</dbReference>
<evidence type="ECO:0000313" key="2">
    <source>
        <dbReference type="Proteomes" id="UP000308600"/>
    </source>
</evidence>